<reference evidence="3 4" key="1">
    <citation type="journal article" date="2019" name="Int. J. Syst. Evol. Microbiol.">
        <title>The Global Catalogue of Microorganisms (GCM) 10K type strain sequencing project: providing services to taxonomists for standard genome sequencing and annotation.</title>
        <authorList>
            <consortium name="The Broad Institute Genomics Platform"/>
            <consortium name="The Broad Institute Genome Sequencing Center for Infectious Disease"/>
            <person name="Wu L."/>
            <person name="Ma J."/>
        </authorList>
    </citation>
    <scope>NUCLEOTIDE SEQUENCE [LARGE SCALE GENOMIC DNA]</scope>
    <source>
        <strain evidence="3 4">JCM 10671</strain>
    </source>
</reference>
<dbReference type="InterPro" id="IPR029058">
    <property type="entry name" value="AB_hydrolase_fold"/>
</dbReference>
<dbReference type="Pfam" id="PF00561">
    <property type="entry name" value="Abhydrolase_1"/>
    <property type="match status" value="1"/>
</dbReference>
<keyword evidence="4" id="KW-1185">Reference proteome</keyword>
<dbReference type="PRINTS" id="PR00111">
    <property type="entry name" value="ABHYDROLASE"/>
</dbReference>
<name>A0ABN1GK06_9ACTN</name>
<feature type="domain" description="AB hydrolase-1" evidence="2">
    <location>
        <begin position="26"/>
        <end position="247"/>
    </location>
</feature>
<dbReference type="SUPFAM" id="SSF53474">
    <property type="entry name" value="alpha/beta-Hydrolases"/>
    <property type="match status" value="1"/>
</dbReference>
<dbReference type="PANTHER" id="PTHR43798">
    <property type="entry name" value="MONOACYLGLYCEROL LIPASE"/>
    <property type="match status" value="1"/>
</dbReference>
<dbReference type="Gene3D" id="3.40.50.1820">
    <property type="entry name" value="alpha/beta hydrolase"/>
    <property type="match status" value="1"/>
</dbReference>
<dbReference type="Proteomes" id="UP001500957">
    <property type="component" value="Unassembled WGS sequence"/>
</dbReference>
<comment type="caution">
    <text evidence="3">The sequence shown here is derived from an EMBL/GenBank/DDBJ whole genome shotgun (WGS) entry which is preliminary data.</text>
</comment>
<proteinExistence type="predicted"/>
<evidence type="ECO:0000313" key="3">
    <source>
        <dbReference type="EMBL" id="GAA0613137.1"/>
    </source>
</evidence>
<dbReference type="InterPro" id="IPR050266">
    <property type="entry name" value="AB_hydrolase_sf"/>
</dbReference>
<evidence type="ECO:0000313" key="4">
    <source>
        <dbReference type="Proteomes" id="UP001500957"/>
    </source>
</evidence>
<protein>
    <submittedName>
        <fullName evidence="3">Alpha/beta hydrolase</fullName>
    </submittedName>
</protein>
<dbReference type="RefSeq" id="WP_344603004.1">
    <property type="nucleotide sequence ID" value="NZ_BAAAHE010000010.1"/>
</dbReference>
<accession>A0ABN1GK06</accession>
<keyword evidence="1 3" id="KW-0378">Hydrolase</keyword>
<gene>
    <name evidence="3" type="ORF">GCM10009547_13790</name>
</gene>
<organism evidence="3 4">
    <name type="scientific">Sporichthya brevicatena</name>
    <dbReference type="NCBI Taxonomy" id="171442"/>
    <lineage>
        <taxon>Bacteria</taxon>
        <taxon>Bacillati</taxon>
        <taxon>Actinomycetota</taxon>
        <taxon>Actinomycetes</taxon>
        <taxon>Sporichthyales</taxon>
        <taxon>Sporichthyaceae</taxon>
        <taxon>Sporichthya</taxon>
    </lineage>
</organism>
<evidence type="ECO:0000256" key="1">
    <source>
        <dbReference type="ARBA" id="ARBA00022801"/>
    </source>
</evidence>
<dbReference type="EMBL" id="BAAAHE010000010">
    <property type="protein sequence ID" value="GAA0613137.1"/>
    <property type="molecule type" value="Genomic_DNA"/>
</dbReference>
<dbReference type="InterPro" id="IPR000073">
    <property type="entry name" value="AB_hydrolase_1"/>
</dbReference>
<dbReference type="PANTHER" id="PTHR43798:SF31">
    <property type="entry name" value="AB HYDROLASE SUPERFAMILY PROTEIN YCLE"/>
    <property type="match status" value="1"/>
</dbReference>
<evidence type="ECO:0000259" key="2">
    <source>
        <dbReference type="Pfam" id="PF00561"/>
    </source>
</evidence>
<sequence>MPEVIANGVRFHVQHLNRPTGERTAPPVVFLHGLGMDNMASFYYTVAGAVAKTGAECVLYDLRGHGDTERPRTGYTMEDSIADLTGVLDALEISTPVHLVGNSYGGTIALDFAVDHPERVASLVLIEAHFNVDGWAEQIAAERQRVEAVVAEMGEENLQAWIRRFGRKVVKMMDALTDLANHTSFYPDLTKARPIERDRLRSLRMPIRAIYGEKSDVPDYRRQLEDLLPHATLTVVEGVGHSVLMDATPQVREIVTEWLAAQASGPCLR</sequence>
<dbReference type="GO" id="GO:0016787">
    <property type="term" value="F:hydrolase activity"/>
    <property type="evidence" value="ECO:0007669"/>
    <property type="project" value="UniProtKB-KW"/>
</dbReference>